<dbReference type="Proteomes" id="UP001497700">
    <property type="component" value="Unassembled WGS sequence"/>
</dbReference>
<comment type="caution">
    <text evidence="1">The sequence shown here is derived from an EMBL/GenBank/DDBJ whole genome shotgun (WGS) entry which is preliminary data.</text>
</comment>
<evidence type="ECO:0000313" key="1">
    <source>
        <dbReference type="EMBL" id="KAI4869639.1"/>
    </source>
</evidence>
<name>A0ACB9ZEN5_9PEZI</name>
<reference evidence="1 2" key="1">
    <citation type="journal article" date="2022" name="New Phytol.">
        <title>Ecological generalism drives hyperdiversity of secondary metabolite gene clusters in xylarialean endophytes.</title>
        <authorList>
            <person name="Franco M.E.E."/>
            <person name="Wisecaver J.H."/>
            <person name="Arnold A.E."/>
            <person name="Ju Y.M."/>
            <person name="Slot J.C."/>
            <person name="Ahrendt S."/>
            <person name="Moore L.P."/>
            <person name="Eastman K.E."/>
            <person name="Scott K."/>
            <person name="Konkel Z."/>
            <person name="Mondo S.J."/>
            <person name="Kuo A."/>
            <person name="Hayes R.D."/>
            <person name="Haridas S."/>
            <person name="Andreopoulos B."/>
            <person name="Riley R."/>
            <person name="LaButti K."/>
            <person name="Pangilinan J."/>
            <person name="Lipzen A."/>
            <person name="Amirebrahimi M."/>
            <person name="Yan J."/>
            <person name="Adam C."/>
            <person name="Keymanesh K."/>
            <person name="Ng V."/>
            <person name="Louie K."/>
            <person name="Northen T."/>
            <person name="Drula E."/>
            <person name="Henrissat B."/>
            <person name="Hsieh H.M."/>
            <person name="Youens-Clark K."/>
            <person name="Lutzoni F."/>
            <person name="Miadlikowska J."/>
            <person name="Eastwood D.C."/>
            <person name="Hamelin R.C."/>
            <person name="Grigoriev I.V."/>
            <person name="U'Ren J.M."/>
        </authorList>
    </citation>
    <scope>NUCLEOTIDE SEQUENCE [LARGE SCALE GENOMIC DNA]</scope>
    <source>
        <strain evidence="1 2">CBS 119005</strain>
    </source>
</reference>
<accession>A0ACB9ZEN5</accession>
<sequence>MSSPAATAPTGTAPKEGKKRRGVGKVLYQVRAVFKRGGRSKPAPSGQAAAPEPALMSQPPVPAAAPKRPQYEGATKIPRLQIHEERAKKLGSRFGLEIKPSEWHSTEGDVLRVEKSVRMRIHRECHRCHSAFGAGNECPSCQHKRCKNCTRYPVKRTDSERDANRTRREAIIRRNKENAPIIPSYDYSEKIILKRPGKTGGQDLVFKGKPRMRVRRHCHVCSSLITAHSKQARTCDNCGHRRCADCPRNPDAKKKYPYGYPNDEPGTTFKGVHACHECKKKFPANAEDGTECRNCSHEKCADCPRVKPRKVDPEPDPDILESLRLRMEALRTTEV</sequence>
<gene>
    <name evidence="1" type="ORF">F4820DRAFT_385590</name>
</gene>
<evidence type="ECO:0000313" key="2">
    <source>
        <dbReference type="Proteomes" id="UP001497700"/>
    </source>
</evidence>
<dbReference type="EMBL" id="MU393429">
    <property type="protein sequence ID" value="KAI4869639.1"/>
    <property type="molecule type" value="Genomic_DNA"/>
</dbReference>
<keyword evidence="2" id="KW-1185">Reference proteome</keyword>
<protein>
    <submittedName>
        <fullName evidence="1">Uncharacterized protein</fullName>
    </submittedName>
</protein>
<proteinExistence type="predicted"/>
<organism evidence="1 2">
    <name type="scientific">Hypoxylon rubiginosum</name>
    <dbReference type="NCBI Taxonomy" id="110542"/>
    <lineage>
        <taxon>Eukaryota</taxon>
        <taxon>Fungi</taxon>
        <taxon>Dikarya</taxon>
        <taxon>Ascomycota</taxon>
        <taxon>Pezizomycotina</taxon>
        <taxon>Sordariomycetes</taxon>
        <taxon>Xylariomycetidae</taxon>
        <taxon>Xylariales</taxon>
        <taxon>Hypoxylaceae</taxon>
        <taxon>Hypoxylon</taxon>
    </lineage>
</organism>